<accession>A0ABP5BH59</accession>
<evidence type="ECO:0000259" key="5">
    <source>
        <dbReference type="PROSITE" id="PS50977"/>
    </source>
</evidence>
<dbReference type="PROSITE" id="PS50977">
    <property type="entry name" value="HTH_TETR_2"/>
    <property type="match status" value="1"/>
</dbReference>
<dbReference type="EMBL" id="BAAANN010000003">
    <property type="protein sequence ID" value="GAA1944119.1"/>
    <property type="molecule type" value="Genomic_DNA"/>
</dbReference>
<protein>
    <submittedName>
        <fullName evidence="6">TetR/AcrR family transcriptional regulator</fullName>
    </submittedName>
</protein>
<feature type="DNA-binding region" description="H-T-H motif" evidence="4">
    <location>
        <begin position="27"/>
        <end position="46"/>
    </location>
</feature>
<sequence length="188" mass="20623">MTQPTTRDRMISTAMRLFRREGYTATSWRRLVEEAGTPWGSAYHHFPGGKEELGVAAIALGTELVTGTIRRAFERHSDPADAIRWWFGKAAAALEREDFRGGCPVATVALEMAHGSDALTTACQEAFEAWRVVLTGFLRERGFEAARANRLAMSVMNNLEGGLLACRVRRGTTPLERAAEDVAVLLGA</sequence>
<dbReference type="Pfam" id="PF21993">
    <property type="entry name" value="TetR_C_13_2"/>
    <property type="match status" value="1"/>
</dbReference>
<evidence type="ECO:0000256" key="2">
    <source>
        <dbReference type="ARBA" id="ARBA00023125"/>
    </source>
</evidence>
<dbReference type="RefSeq" id="WP_344413836.1">
    <property type="nucleotide sequence ID" value="NZ_BAAANN010000003.1"/>
</dbReference>
<dbReference type="InterPro" id="IPR009057">
    <property type="entry name" value="Homeodomain-like_sf"/>
</dbReference>
<keyword evidence="1" id="KW-0805">Transcription regulation</keyword>
<dbReference type="SUPFAM" id="SSF46689">
    <property type="entry name" value="Homeodomain-like"/>
    <property type="match status" value="1"/>
</dbReference>
<dbReference type="Pfam" id="PF00440">
    <property type="entry name" value="TetR_N"/>
    <property type="match status" value="1"/>
</dbReference>
<dbReference type="PANTHER" id="PTHR47506:SF3">
    <property type="entry name" value="HTH-TYPE TRANSCRIPTIONAL REGULATOR LMRA"/>
    <property type="match status" value="1"/>
</dbReference>
<evidence type="ECO:0000256" key="1">
    <source>
        <dbReference type="ARBA" id="ARBA00023015"/>
    </source>
</evidence>
<dbReference type="SUPFAM" id="SSF48498">
    <property type="entry name" value="Tetracyclin repressor-like, C-terminal domain"/>
    <property type="match status" value="1"/>
</dbReference>
<dbReference type="PANTHER" id="PTHR47506">
    <property type="entry name" value="TRANSCRIPTIONAL REGULATORY PROTEIN"/>
    <property type="match status" value="1"/>
</dbReference>
<proteinExistence type="predicted"/>
<feature type="domain" description="HTH tetR-type" evidence="5">
    <location>
        <begin position="4"/>
        <end position="64"/>
    </location>
</feature>
<evidence type="ECO:0000313" key="6">
    <source>
        <dbReference type="EMBL" id="GAA1944119.1"/>
    </source>
</evidence>
<evidence type="ECO:0000313" key="7">
    <source>
        <dbReference type="Proteomes" id="UP001501116"/>
    </source>
</evidence>
<reference evidence="7" key="1">
    <citation type="journal article" date="2019" name="Int. J. Syst. Evol. Microbiol.">
        <title>The Global Catalogue of Microorganisms (GCM) 10K type strain sequencing project: providing services to taxonomists for standard genome sequencing and annotation.</title>
        <authorList>
            <consortium name="The Broad Institute Genomics Platform"/>
            <consortium name="The Broad Institute Genome Sequencing Center for Infectious Disease"/>
            <person name="Wu L."/>
            <person name="Ma J."/>
        </authorList>
    </citation>
    <scope>NUCLEOTIDE SEQUENCE [LARGE SCALE GENOMIC DNA]</scope>
    <source>
        <strain evidence="7">JCM 14545</strain>
    </source>
</reference>
<keyword evidence="2 4" id="KW-0238">DNA-binding</keyword>
<gene>
    <name evidence="6" type="ORF">GCM10009754_09710</name>
</gene>
<name>A0ABP5BH59_9PSEU</name>
<evidence type="ECO:0000256" key="3">
    <source>
        <dbReference type="ARBA" id="ARBA00023163"/>
    </source>
</evidence>
<keyword evidence="7" id="KW-1185">Reference proteome</keyword>
<evidence type="ECO:0000256" key="4">
    <source>
        <dbReference type="PROSITE-ProRule" id="PRU00335"/>
    </source>
</evidence>
<comment type="caution">
    <text evidence="6">The sequence shown here is derived from an EMBL/GenBank/DDBJ whole genome shotgun (WGS) entry which is preliminary data.</text>
</comment>
<dbReference type="Gene3D" id="1.10.357.10">
    <property type="entry name" value="Tetracycline Repressor, domain 2"/>
    <property type="match status" value="1"/>
</dbReference>
<keyword evidence="3" id="KW-0804">Transcription</keyword>
<dbReference type="Proteomes" id="UP001501116">
    <property type="component" value="Unassembled WGS sequence"/>
</dbReference>
<dbReference type="InterPro" id="IPR036271">
    <property type="entry name" value="Tet_transcr_reg_TetR-rel_C_sf"/>
</dbReference>
<organism evidence="6 7">
    <name type="scientific">Amycolatopsis minnesotensis</name>
    <dbReference type="NCBI Taxonomy" id="337894"/>
    <lineage>
        <taxon>Bacteria</taxon>
        <taxon>Bacillati</taxon>
        <taxon>Actinomycetota</taxon>
        <taxon>Actinomycetes</taxon>
        <taxon>Pseudonocardiales</taxon>
        <taxon>Pseudonocardiaceae</taxon>
        <taxon>Amycolatopsis</taxon>
    </lineage>
</organism>
<dbReference type="InterPro" id="IPR001647">
    <property type="entry name" value="HTH_TetR"/>
</dbReference>
<dbReference type="InterPro" id="IPR054156">
    <property type="entry name" value="YxaF_TetR_C"/>
</dbReference>